<dbReference type="Proteomes" id="UP001465668">
    <property type="component" value="Unassembled WGS sequence"/>
</dbReference>
<gene>
    <name evidence="6" type="ORF">SCAR479_02901</name>
</gene>
<feature type="region of interest" description="Disordered" evidence="4">
    <location>
        <begin position="1"/>
        <end position="21"/>
    </location>
</feature>
<comment type="caution">
    <text evidence="6">The sequence shown here is derived from an EMBL/GenBank/DDBJ whole genome shotgun (WGS) entry which is preliminary data.</text>
</comment>
<comment type="subcellular location">
    <subcellularLocation>
        <location evidence="1">Nucleus</location>
    </subcellularLocation>
</comment>
<feature type="compositionally biased region" description="Polar residues" evidence="4">
    <location>
        <begin position="797"/>
        <end position="810"/>
    </location>
</feature>
<keyword evidence="2" id="KW-0479">Metal-binding</keyword>
<dbReference type="SUPFAM" id="SSF57701">
    <property type="entry name" value="Zn2/Cys6 DNA-binding domain"/>
    <property type="match status" value="1"/>
</dbReference>
<dbReference type="PANTHER" id="PTHR31001:SF50">
    <property type="entry name" value="ZN(II)2CYS6 TRANSCRIPTION FACTOR (EUROFUNG)"/>
    <property type="match status" value="1"/>
</dbReference>
<feature type="region of interest" description="Disordered" evidence="4">
    <location>
        <begin position="788"/>
        <end position="810"/>
    </location>
</feature>
<dbReference type="InterPro" id="IPR050613">
    <property type="entry name" value="Sec_Metabolite_Reg"/>
</dbReference>
<dbReference type="EMBL" id="JARVKM010000007">
    <property type="protein sequence ID" value="KAK9780264.1"/>
    <property type="molecule type" value="Genomic_DNA"/>
</dbReference>
<sequence>MSSMDEASVSREEHKKTSLDRMPSTISTARDVHVNHTRFNAMTSESNGGSIPKPSQNSCDRCHQRKIRCDRHIPCRNCLRVGDPCAVSRSLKALRPRGEKRKNSSEIFDDRIAKLEHTISKIKERVIIRHESSIPEANRDTGQTLPYDSDRTCSSNKNDWPETTTQHSQIINHDGINETTRGFAPPAPSQHFGERLIRRQVRTLDLKNSIIDLRDLHPLPSQIPYIWEVYIMNVDPILKVLHIPSTNEEIRNVVRDPTHVMPETEALMFAIYYAAIISMEVHDVNMDFGVEKSHLLERFRCGVEQALVKVDFLNNSALSVIQALTLFLVMTYRFEDRRFPCALMSLLIRLNQSLGLYAGGFHSSTVSLFEMEIYRRLWWTASTLDLSYAERDGTELIIDPRACHPDYPLNIGDEDISPDMKSFSCSREGVTGMAFIIAQYQICSLARRTRHSAGQEILGPLDASPRSQALKELLYTGYKPLSEELCIPYADHYGEFHCGTDHSIIDRFTQAAMCLAAYQSMRLSAAEQDVNKVRDLLLSPSIEVVECIALFHTEPKYKRFHWALRSSEFLQAIGYLAIEICQGPSSMRTMRAHGALRTILHDTTLWKYIKVSQHTTLGILLKRLMAKTKRTTKLQDGNPEMENESSLSQARMLSDFLQETIIPKCRGIVSGCPPTQNHDASWVGSDTCCSTTAESAAPSYSMIPAPALSAMQLQTSCSDHASAPSTSHVDTSHITDDLSSTNMATKVRVFEQSQSYRYASAYGDGFLQTGSQTTASADDTTPFVLTRPELGWDVGSNPETTSNTSFSPSF</sequence>
<evidence type="ECO:0000256" key="3">
    <source>
        <dbReference type="ARBA" id="ARBA00023242"/>
    </source>
</evidence>
<dbReference type="PROSITE" id="PS50048">
    <property type="entry name" value="ZN2_CY6_FUNGAL_2"/>
    <property type="match status" value="1"/>
</dbReference>
<feature type="compositionally biased region" description="Basic and acidic residues" evidence="4">
    <location>
        <begin position="8"/>
        <end position="19"/>
    </location>
</feature>
<organism evidence="6 7">
    <name type="scientific">Seiridium cardinale</name>
    <dbReference type="NCBI Taxonomy" id="138064"/>
    <lineage>
        <taxon>Eukaryota</taxon>
        <taxon>Fungi</taxon>
        <taxon>Dikarya</taxon>
        <taxon>Ascomycota</taxon>
        <taxon>Pezizomycotina</taxon>
        <taxon>Sordariomycetes</taxon>
        <taxon>Xylariomycetidae</taxon>
        <taxon>Amphisphaeriales</taxon>
        <taxon>Sporocadaceae</taxon>
        <taxon>Seiridium</taxon>
    </lineage>
</organism>
<dbReference type="CDD" id="cd12148">
    <property type="entry name" value="fungal_TF_MHR"/>
    <property type="match status" value="1"/>
</dbReference>
<dbReference type="InterPro" id="IPR036864">
    <property type="entry name" value="Zn2-C6_fun-type_DNA-bd_sf"/>
</dbReference>
<name>A0ABR2Y2K4_9PEZI</name>
<feature type="domain" description="Zn(2)-C6 fungal-type" evidence="5">
    <location>
        <begin position="58"/>
        <end position="87"/>
    </location>
</feature>
<dbReference type="CDD" id="cd00067">
    <property type="entry name" value="GAL4"/>
    <property type="match status" value="1"/>
</dbReference>
<evidence type="ECO:0000256" key="4">
    <source>
        <dbReference type="SAM" id="MobiDB-lite"/>
    </source>
</evidence>
<dbReference type="SMART" id="SM00066">
    <property type="entry name" value="GAL4"/>
    <property type="match status" value="1"/>
</dbReference>
<evidence type="ECO:0000259" key="5">
    <source>
        <dbReference type="PROSITE" id="PS50048"/>
    </source>
</evidence>
<dbReference type="InterPro" id="IPR007219">
    <property type="entry name" value="XnlR_reg_dom"/>
</dbReference>
<dbReference type="Pfam" id="PF00172">
    <property type="entry name" value="Zn_clus"/>
    <property type="match status" value="1"/>
</dbReference>
<evidence type="ECO:0000313" key="6">
    <source>
        <dbReference type="EMBL" id="KAK9780264.1"/>
    </source>
</evidence>
<accession>A0ABR2Y2K4</accession>
<evidence type="ECO:0000256" key="2">
    <source>
        <dbReference type="ARBA" id="ARBA00022723"/>
    </source>
</evidence>
<dbReference type="PANTHER" id="PTHR31001">
    <property type="entry name" value="UNCHARACTERIZED TRANSCRIPTIONAL REGULATORY PROTEIN"/>
    <property type="match status" value="1"/>
</dbReference>
<keyword evidence="3" id="KW-0539">Nucleus</keyword>
<dbReference type="Gene3D" id="4.10.240.10">
    <property type="entry name" value="Zn(2)-C6 fungal-type DNA-binding domain"/>
    <property type="match status" value="1"/>
</dbReference>
<proteinExistence type="predicted"/>
<dbReference type="Pfam" id="PF04082">
    <property type="entry name" value="Fungal_trans"/>
    <property type="match status" value="1"/>
</dbReference>
<reference evidence="6 7" key="1">
    <citation type="submission" date="2024-02" db="EMBL/GenBank/DDBJ databases">
        <title>First draft genome assembly of two strains of Seiridium cardinale.</title>
        <authorList>
            <person name="Emiliani G."/>
            <person name="Scali E."/>
        </authorList>
    </citation>
    <scope>NUCLEOTIDE SEQUENCE [LARGE SCALE GENOMIC DNA]</scope>
    <source>
        <strain evidence="6 7">BM-138-000479</strain>
    </source>
</reference>
<protein>
    <recommendedName>
        <fullName evidence="5">Zn(2)-C6 fungal-type domain-containing protein</fullName>
    </recommendedName>
</protein>
<evidence type="ECO:0000313" key="7">
    <source>
        <dbReference type="Proteomes" id="UP001465668"/>
    </source>
</evidence>
<dbReference type="PROSITE" id="PS00463">
    <property type="entry name" value="ZN2_CY6_FUNGAL_1"/>
    <property type="match status" value="1"/>
</dbReference>
<dbReference type="InterPro" id="IPR001138">
    <property type="entry name" value="Zn2Cys6_DnaBD"/>
</dbReference>
<keyword evidence="7" id="KW-1185">Reference proteome</keyword>
<evidence type="ECO:0000256" key="1">
    <source>
        <dbReference type="ARBA" id="ARBA00004123"/>
    </source>
</evidence>